<evidence type="ECO:0000313" key="10">
    <source>
        <dbReference type="Proteomes" id="UP001214250"/>
    </source>
</evidence>
<feature type="transmembrane region" description="Helical" evidence="8">
    <location>
        <begin position="192"/>
        <end position="211"/>
    </location>
</feature>
<dbReference type="InterPro" id="IPR019127">
    <property type="entry name" value="Exosortase"/>
</dbReference>
<name>A0ABY7VTY1_9BACT</name>
<feature type="transmembrane region" description="Helical" evidence="8">
    <location>
        <begin position="139"/>
        <end position="157"/>
    </location>
</feature>
<keyword evidence="7 8" id="KW-0472">Membrane</keyword>
<dbReference type="Proteomes" id="UP001214250">
    <property type="component" value="Chromosome 1"/>
</dbReference>
<feature type="transmembrane region" description="Helical" evidence="8">
    <location>
        <begin position="218"/>
        <end position="239"/>
    </location>
</feature>
<dbReference type="EMBL" id="CP117811">
    <property type="protein sequence ID" value="WDE97366.1"/>
    <property type="molecule type" value="Genomic_DNA"/>
</dbReference>
<keyword evidence="6 8" id="KW-1133">Transmembrane helix</keyword>
<dbReference type="InterPro" id="IPR026392">
    <property type="entry name" value="Exo/Archaeosortase_dom"/>
</dbReference>
<evidence type="ECO:0000256" key="1">
    <source>
        <dbReference type="ARBA" id="ARBA00004651"/>
    </source>
</evidence>
<accession>A0ABY7VTY1</accession>
<evidence type="ECO:0000256" key="3">
    <source>
        <dbReference type="ARBA" id="ARBA00022670"/>
    </source>
</evidence>
<feature type="transmembrane region" description="Helical" evidence="8">
    <location>
        <begin position="313"/>
        <end position="332"/>
    </location>
</feature>
<evidence type="ECO:0000256" key="5">
    <source>
        <dbReference type="ARBA" id="ARBA00022801"/>
    </source>
</evidence>
<evidence type="ECO:0000256" key="8">
    <source>
        <dbReference type="SAM" id="Phobius"/>
    </source>
</evidence>
<dbReference type="Pfam" id="PF09721">
    <property type="entry name" value="Exosortase_EpsH"/>
    <property type="match status" value="1"/>
</dbReference>
<keyword evidence="5" id="KW-0378">Hydrolase</keyword>
<proteinExistence type="predicted"/>
<evidence type="ECO:0000256" key="4">
    <source>
        <dbReference type="ARBA" id="ARBA00022692"/>
    </source>
</evidence>
<evidence type="ECO:0000256" key="6">
    <source>
        <dbReference type="ARBA" id="ARBA00022989"/>
    </source>
</evidence>
<evidence type="ECO:0000313" key="9">
    <source>
        <dbReference type="EMBL" id="WDE97366.1"/>
    </source>
</evidence>
<comment type="subcellular location">
    <subcellularLocation>
        <location evidence="1">Cell membrane</location>
        <topology evidence="1">Multi-pass membrane protein</topology>
    </subcellularLocation>
</comment>
<keyword evidence="2" id="KW-1003">Cell membrane</keyword>
<dbReference type="NCBIfam" id="TIGR04178">
    <property type="entry name" value="exo_archaeo"/>
    <property type="match status" value="1"/>
</dbReference>
<evidence type="ECO:0000256" key="2">
    <source>
        <dbReference type="ARBA" id="ARBA00022475"/>
    </source>
</evidence>
<feature type="transmembrane region" description="Helical" evidence="8">
    <location>
        <begin position="259"/>
        <end position="292"/>
    </location>
</feature>
<organism evidence="9 10">
    <name type="scientific">Lentisphaera profundi</name>
    <dbReference type="NCBI Taxonomy" id="1658616"/>
    <lineage>
        <taxon>Bacteria</taxon>
        <taxon>Pseudomonadati</taxon>
        <taxon>Lentisphaerota</taxon>
        <taxon>Lentisphaeria</taxon>
        <taxon>Lentisphaerales</taxon>
        <taxon>Lentisphaeraceae</taxon>
        <taxon>Lentisphaera</taxon>
    </lineage>
</organism>
<keyword evidence="3" id="KW-0645">Protease</keyword>
<gene>
    <name evidence="9" type="ORF">PQO03_05295</name>
</gene>
<protein>
    <submittedName>
        <fullName evidence="9">Exosortase/archaeosortase family protein</fullName>
    </submittedName>
</protein>
<evidence type="ECO:0000256" key="7">
    <source>
        <dbReference type="ARBA" id="ARBA00023136"/>
    </source>
</evidence>
<keyword evidence="4 8" id="KW-0812">Transmembrane</keyword>
<feature type="transmembrane region" description="Helical" evidence="8">
    <location>
        <begin position="103"/>
        <end position="127"/>
    </location>
</feature>
<reference evidence="9 10" key="1">
    <citation type="submission" date="2023-02" db="EMBL/GenBank/DDBJ databases">
        <title>Genome sequence of Lentisphaera profundi SAORIC-696.</title>
        <authorList>
            <person name="Kim e."/>
            <person name="Cho J.-C."/>
            <person name="Choi A."/>
            <person name="Kang I."/>
        </authorList>
    </citation>
    <scope>NUCLEOTIDE SEQUENCE [LARGE SCALE GENOMIC DNA]</scope>
    <source>
        <strain evidence="9 10">SAORIC-696</strain>
    </source>
</reference>
<sequence length="475" mass="54548">MPQLDSNTKNTPSLLKGLVPLLIFSFLASQDYVVDIYGAICKPVALFCLNLASLSTADHGVYFTVNQLTIPWTRDCAGMNLLLVLLAVYTWMNRDVEQNSKYFWRLACIIPAAIASNVLRVLTLVGYRYFVYPEVESPQLHYFFGLFWLIPFALLAIPRNTERSKKSLFFELLHISTVIALLAPLLNISYHWLTALAALLYLLNSNFTNNFHKYHIRLLILWFFVALIIIWIGIESLWLPWLLTCPLTVNLNWLRSPSGIICLCVSCPLFVLIPGANIWGLGILAFSVLTWYKQKILKSKTPLVCLNRTWERSLTACTAPLLFLPFLASIIFNVNINHLQPPADVKQRVLQGMGYELRLEGQSPELGLLWYDPQGSDRHHAIEVCLQYRGIHLKESNIPNVKTDGQRWFREFFIVRENLLDNHRDYLWHTFGFRQDPGIHIIIVSEEENFSAENFAEKSQKTADKLFQKLFGPAV</sequence>
<keyword evidence="10" id="KW-1185">Reference proteome</keyword>
<feature type="transmembrane region" description="Helical" evidence="8">
    <location>
        <begin position="169"/>
        <end position="186"/>
    </location>
</feature>
<dbReference type="RefSeq" id="WP_274151704.1">
    <property type="nucleotide sequence ID" value="NZ_CP117811.1"/>
</dbReference>